<reference evidence="6" key="1">
    <citation type="submission" date="2021-03" db="EMBL/GenBank/DDBJ databases">
        <authorList>
            <person name="Tagirdzhanova G."/>
        </authorList>
    </citation>
    <scope>NUCLEOTIDE SEQUENCE</scope>
</reference>
<dbReference type="GO" id="GO:0006606">
    <property type="term" value="P:protein import into nucleus"/>
    <property type="evidence" value="ECO:0007669"/>
    <property type="project" value="UniProtKB-ARBA"/>
</dbReference>
<proteinExistence type="predicted"/>
<protein>
    <recommendedName>
        <fullName evidence="2 4">Nuclear transport factor 2</fullName>
        <shortName evidence="4">NTF-2</shortName>
    </recommendedName>
</protein>
<evidence type="ECO:0000313" key="7">
    <source>
        <dbReference type="Proteomes" id="UP000664169"/>
    </source>
</evidence>
<evidence type="ECO:0000256" key="3">
    <source>
        <dbReference type="ARBA" id="ARBA00053082"/>
    </source>
</evidence>
<keyword evidence="4" id="KW-0539">Nucleus</keyword>
<organism evidence="6 7">
    <name type="scientific">Gomphillus americanus</name>
    <dbReference type="NCBI Taxonomy" id="1940652"/>
    <lineage>
        <taxon>Eukaryota</taxon>
        <taxon>Fungi</taxon>
        <taxon>Dikarya</taxon>
        <taxon>Ascomycota</taxon>
        <taxon>Pezizomycotina</taxon>
        <taxon>Lecanoromycetes</taxon>
        <taxon>OSLEUM clade</taxon>
        <taxon>Ostropomycetidae</taxon>
        <taxon>Ostropales</taxon>
        <taxon>Graphidaceae</taxon>
        <taxon>Gomphilloideae</taxon>
        <taxon>Gomphillus</taxon>
    </lineage>
</organism>
<dbReference type="FunFam" id="3.10.450.50:FF:000005">
    <property type="entry name" value="Nuclear transport factor 2"/>
    <property type="match status" value="1"/>
</dbReference>
<dbReference type="Gene3D" id="3.10.450.50">
    <property type="match status" value="1"/>
</dbReference>
<evidence type="ECO:0000256" key="2">
    <source>
        <dbReference type="ARBA" id="ARBA00026247"/>
    </source>
</evidence>
<comment type="function">
    <text evidence="3">Facilitates protein transport into the nucleus. Could be part of a multicomponent system of cytosolic factors that assemble at the pore complex during nuclear import.</text>
</comment>
<dbReference type="InterPro" id="IPR018222">
    <property type="entry name" value="Nuclear_transport_factor_2_euk"/>
</dbReference>
<dbReference type="InterPro" id="IPR045875">
    <property type="entry name" value="NTF2"/>
</dbReference>
<dbReference type="PANTHER" id="PTHR12612">
    <property type="entry name" value="NUCLEAR TRANSPORT FACTOR 2"/>
    <property type="match status" value="1"/>
</dbReference>
<dbReference type="InterPro" id="IPR032710">
    <property type="entry name" value="NTF2-like_dom_sf"/>
</dbReference>
<keyword evidence="4" id="KW-0813">Transport</keyword>
<dbReference type="GO" id="GO:0051028">
    <property type="term" value="P:mRNA transport"/>
    <property type="evidence" value="ECO:0007669"/>
    <property type="project" value="UniProtKB-UniRule"/>
</dbReference>
<name>A0A8H3IB98_9LECA</name>
<dbReference type="CDD" id="cd00780">
    <property type="entry name" value="NTF2"/>
    <property type="match status" value="1"/>
</dbReference>
<dbReference type="Pfam" id="PF02136">
    <property type="entry name" value="NTF2"/>
    <property type="match status" value="1"/>
</dbReference>
<comment type="function">
    <text evidence="4">Has a role in nuclear-cytoplasmic transport of proteins and mRNAs.</text>
</comment>
<gene>
    <name evidence="6" type="primary">NTF2</name>
    <name evidence="6" type="ORF">GOMPHAMPRED_002379</name>
</gene>
<dbReference type="OrthoDB" id="6507044at2759"/>
<keyword evidence="1 4" id="KW-0963">Cytoplasm</keyword>
<accession>A0A8H3IB98</accession>
<dbReference type="Proteomes" id="UP000664169">
    <property type="component" value="Unassembled WGS sequence"/>
</dbReference>
<comment type="caution">
    <text evidence="6">The sequence shown here is derived from an EMBL/GenBank/DDBJ whole genome shotgun (WGS) entry which is preliminary data.</text>
</comment>
<dbReference type="EMBL" id="CAJPDQ010000017">
    <property type="protein sequence ID" value="CAF9921742.1"/>
    <property type="molecule type" value="Genomic_DNA"/>
</dbReference>
<dbReference type="PROSITE" id="PS50177">
    <property type="entry name" value="NTF2_DOMAIN"/>
    <property type="match status" value="1"/>
</dbReference>
<dbReference type="GO" id="GO:0005635">
    <property type="term" value="C:nuclear envelope"/>
    <property type="evidence" value="ECO:0007669"/>
    <property type="project" value="UniProtKB-ARBA"/>
</dbReference>
<dbReference type="SUPFAM" id="SSF54427">
    <property type="entry name" value="NTF2-like"/>
    <property type="match status" value="1"/>
</dbReference>
<dbReference type="InterPro" id="IPR002075">
    <property type="entry name" value="NTF2_dom"/>
</dbReference>
<evidence type="ECO:0000256" key="4">
    <source>
        <dbReference type="RuleBase" id="RU369002"/>
    </source>
</evidence>
<comment type="subcellular location">
    <subcellularLocation>
        <location evidence="4">Cytoplasm</location>
    </subcellularLocation>
    <subcellularLocation>
        <location evidence="4">Nucleus</location>
    </subcellularLocation>
</comment>
<dbReference type="AlphaFoldDB" id="A0A8H3IB98"/>
<dbReference type="GO" id="GO:0005737">
    <property type="term" value="C:cytoplasm"/>
    <property type="evidence" value="ECO:0007669"/>
    <property type="project" value="UniProtKB-SubCell"/>
</dbReference>
<keyword evidence="7" id="KW-1185">Reference proteome</keyword>
<evidence type="ECO:0000256" key="1">
    <source>
        <dbReference type="ARBA" id="ARBA00022490"/>
    </source>
</evidence>
<feature type="domain" description="NTF2" evidence="5">
    <location>
        <begin position="7"/>
        <end position="119"/>
    </location>
</feature>
<evidence type="ECO:0000259" key="5">
    <source>
        <dbReference type="PROSITE" id="PS50177"/>
    </source>
</evidence>
<sequence length="122" mass="13633">MANFEDVAKEFVGFYYNTFDSDRSQLTALYRDTSMLTFESSATQGAAAIGEKLANLSFTNVKHVVTTLDAQPSVNNGIVVLVTGQLQTEGEERPMNYTQVFQLLPEGETYYVHNDVFKLIYG</sequence>
<keyword evidence="4" id="KW-0653">Protein transport</keyword>
<evidence type="ECO:0000313" key="6">
    <source>
        <dbReference type="EMBL" id="CAF9921742.1"/>
    </source>
</evidence>